<reference evidence="2 3" key="1">
    <citation type="submission" date="2019-01" db="EMBL/GenBank/DDBJ databases">
        <title>Lacunisphaera sp. strain TWA-58.</title>
        <authorList>
            <person name="Chen W.-M."/>
        </authorList>
    </citation>
    <scope>NUCLEOTIDE SEQUENCE [LARGE SCALE GENOMIC DNA]</scope>
    <source>
        <strain evidence="2 3">TWA-58</strain>
    </source>
</reference>
<protein>
    <submittedName>
        <fullName evidence="2">Uncharacterized protein</fullName>
    </submittedName>
</protein>
<organism evidence="2 3">
    <name type="scientific">Oleiharenicola lentus</name>
    <dbReference type="NCBI Taxonomy" id="2508720"/>
    <lineage>
        <taxon>Bacteria</taxon>
        <taxon>Pseudomonadati</taxon>
        <taxon>Verrucomicrobiota</taxon>
        <taxon>Opitutia</taxon>
        <taxon>Opitutales</taxon>
        <taxon>Opitutaceae</taxon>
        <taxon>Oleiharenicola</taxon>
    </lineage>
</organism>
<evidence type="ECO:0000313" key="2">
    <source>
        <dbReference type="EMBL" id="RXK53743.1"/>
    </source>
</evidence>
<dbReference type="OrthoDB" id="197171at2"/>
<name>A0A4Q1C5W7_9BACT</name>
<feature type="transmembrane region" description="Helical" evidence="1">
    <location>
        <begin position="6"/>
        <end position="24"/>
    </location>
</feature>
<feature type="transmembrane region" description="Helical" evidence="1">
    <location>
        <begin position="95"/>
        <end position="115"/>
    </location>
</feature>
<feature type="transmembrane region" description="Helical" evidence="1">
    <location>
        <begin position="36"/>
        <end position="55"/>
    </location>
</feature>
<dbReference type="EMBL" id="SDHX01000002">
    <property type="protein sequence ID" value="RXK53743.1"/>
    <property type="molecule type" value="Genomic_DNA"/>
</dbReference>
<sequence length="126" mass="13947">MLLVWWIVWAAVLVGLLVIYFALGRGPIKPTPDKDVLKHLIGLVPLFVSIVIRWLVLPRFDSLPRAFPLYIVGLALAESCGILGLFLGGPFRDDLFVLGVLGVTQFVPIFARQLIKPKAQGFIPNN</sequence>
<keyword evidence="1" id="KW-0812">Transmembrane</keyword>
<keyword evidence="3" id="KW-1185">Reference proteome</keyword>
<proteinExistence type="predicted"/>
<feature type="transmembrane region" description="Helical" evidence="1">
    <location>
        <begin position="67"/>
        <end position="88"/>
    </location>
</feature>
<comment type="caution">
    <text evidence="2">The sequence shown here is derived from an EMBL/GenBank/DDBJ whole genome shotgun (WGS) entry which is preliminary data.</text>
</comment>
<dbReference type="AlphaFoldDB" id="A0A4Q1C5W7"/>
<accession>A0A4Q1C5W7</accession>
<keyword evidence="1" id="KW-0472">Membrane</keyword>
<dbReference type="Proteomes" id="UP000290218">
    <property type="component" value="Unassembled WGS sequence"/>
</dbReference>
<gene>
    <name evidence="2" type="ORF">ESB00_18835</name>
</gene>
<keyword evidence="1" id="KW-1133">Transmembrane helix</keyword>
<evidence type="ECO:0000256" key="1">
    <source>
        <dbReference type="SAM" id="Phobius"/>
    </source>
</evidence>
<dbReference type="RefSeq" id="WP_129049732.1">
    <property type="nucleotide sequence ID" value="NZ_SDHX01000002.1"/>
</dbReference>
<evidence type="ECO:0000313" key="3">
    <source>
        <dbReference type="Proteomes" id="UP000290218"/>
    </source>
</evidence>